<accession>A0A5B6UYX7</accession>
<evidence type="ECO:0000313" key="2">
    <source>
        <dbReference type="Proteomes" id="UP000325315"/>
    </source>
</evidence>
<dbReference type="EMBL" id="SMMG02000009">
    <property type="protein sequence ID" value="KAA3461812.1"/>
    <property type="molecule type" value="Genomic_DNA"/>
</dbReference>
<organism evidence="1 2">
    <name type="scientific">Gossypium australe</name>
    <dbReference type="NCBI Taxonomy" id="47621"/>
    <lineage>
        <taxon>Eukaryota</taxon>
        <taxon>Viridiplantae</taxon>
        <taxon>Streptophyta</taxon>
        <taxon>Embryophyta</taxon>
        <taxon>Tracheophyta</taxon>
        <taxon>Spermatophyta</taxon>
        <taxon>Magnoliopsida</taxon>
        <taxon>eudicotyledons</taxon>
        <taxon>Gunneridae</taxon>
        <taxon>Pentapetalae</taxon>
        <taxon>rosids</taxon>
        <taxon>malvids</taxon>
        <taxon>Malvales</taxon>
        <taxon>Malvaceae</taxon>
        <taxon>Malvoideae</taxon>
        <taxon>Gossypium</taxon>
    </lineage>
</organism>
<dbReference type="OrthoDB" id="1920930at2759"/>
<proteinExistence type="predicted"/>
<dbReference type="Proteomes" id="UP000325315">
    <property type="component" value="Unassembled WGS sequence"/>
</dbReference>
<name>A0A5B6UYX7_9ROSI</name>
<sequence>MISCCYMMANMTSTLYKQLKNCKNDKVILDKLEDIFMNAQQKCDTSVKDHMITLIGYFVEAANIEANLT</sequence>
<gene>
    <name evidence="1" type="ORF">EPI10_028360</name>
</gene>
<comment type="caution">
    <text evidence="1">The sequence shown here is derived from an EMBL/GenBank/DDBJ whole genome shotgun (WGS) entry which is preliminary data.</text>
</comment>
<protein>
    <submittedName>
        <fullName evidence="1">Uncharacterized protein</fullName>
    </submittedName>
</protein>
<dbReference type="AlphaFoldDB" id="A0A5B6UYX7"/>
<keyword evidence="2" id="KW-1185">Reference proteome</keyword>
<evidence type="ECO:0000313" key="1">
    <source>
        <dbReference type="EMBL" id="KAA3461812.1"/>
    </source>
</evidence>
<reference evidence="1" key="1">
    <citation type="submission" date="2019-08" db="EMBL/GenBank/DDBJ databases">
        <authorList>
            <person name="Liu F."/>
        </authorList>
    </citation>
    <scope>NUCLEOTIDE SEQUENCE [LARGE SCALE GENOMIC DNA]</scope>
    <source>
        <strain evidence="1">PA1801</strain>
        <tissue evidence="1">Leaf</tissue>
    </source>
</reference>